<evidence type="ECO:0000313" key="2">
    <source>
        <dbReference type="EMBL" id="MFC0865563.1"/>
    </source>
</evidence>
<evidence type="ECO:0000313" key="3">
    <source>
        <dbReference type="Proteomes" id="UP001589870"/>
    </source>
</evidence>
<proteinExistence type="predicted"/>
<keyword evidence="3" id="KW-1185">Reference proteome</keyword>
<dbReference type="Gene3D" id="3.30.1340.30">
    <property type="match status" value="1"/>
</dbReference>
<gene>
    <name evidence="2" type="ORF">ACFHYQ_25035</name>
</gene>
<name>A0ABV6UBP8_9ACTN</name>
<evidence type="ECO:0000259" key="1">
    <source>
        <dbReference type="PROSITE" id="PS50914"/>
    </source>
</evidence>
<dbReference type="RefSeq" id="WP_394303581.1">
    <property type="nucleotide sequence ID" value="NZ_JBHMQT010000057.1"/>
</dbReference>
<organism evidence="2 3">
    <name type="scientific">Sphaerimonospora cavernae</name>
    <dbReference type="NCBI Taxonomy" id="1740611"/>
    <lineage>
        <taxon>Bacteria</taxon>
        <taxon>Bacillati</taxon>
        <taxon>Actinomycetota</taxon>
        <taxon>Actinomycetes</taxon>
        <taxon>Streptosporangiales</taxon>
        <taxon>Streptosporangiaceae</taxon>
        <taxon>Sphaerimonospora</taxon>
    </lineage>
</organism>
<protein>
    <submittedName>
        <fullName evidence="2">BON domain-containing protein</fullName>
    </submittedName>
</protein>
<reference evidence="2 3" key="1">
    <citation type="submission" date="2024-09" db="EMBL/GenBank/DDBJ databases">
        <authorList>
            <person name="Sun Q."/>
            <person name="Mori K."/>
        </authorList>
    </citation>
    <scope>NUCLEOTIDE SEQUENCE [LARGE SCALE GENOMIC DNA]</scope>
    <source>
        <strain evidence="2 3">TBRC 1851</strain>
    </source>
</reference>
<comment type="caution">
    <text evidence="2">The sequence shown here is derived from an EMBL/GenBank/DDBJ whole genome shotgun (WGS) entry which is preliminary data.</text>
</comment>
<dbReference type="Proteomes" id="UP001589870">
    <property type="component" value="Unassembled WGS sequence"/>
</dbReference>
<dbReference type="PROSITE" id="PS50914">
    <property type="entry name" value="BON"/>
    <property type="match status" value="1"/>
</dbReference>
<sequence>MRDGVVSVTGSVPERSSADIAVRLMRRVNGVVGVVDRLSWEWDDLRQQRWVGV</sequence>
<dbReference type="EMBL" id="JBHMQT010000057">
    <property type="protein sequence ID" value="MFC0865563.1"/>
    <property type="molecule type" value="Genomic_DNA"/>
</dbReference>
<feature type="domain" description="BON" evidence="1">
    <location>
        <begin position="1"/>
        <end position="42"/>
    </location>
</feature>
<accession>A0ABV6UBP8</accession>
<dbReference type="InterPro" id="IPR007055">
    <property type="entry name" value="BON_dom"/>
</dbReference>
<dbReference type="Pfam" id="PF04972">
    <property type="entry name" value="BON"/>
    <property type="match status" value="1"/>
</dbReference>